<dbReference type="EMBL" id="VFJC01000026">
    <property type="protein sequence ID" value="KAB5525809.1"/>
    <property type="molecule type" value="Genomic_DNA"/>
</dbReference>
<dbReference type="PANTHER" id="PTHR13412:SF0">
    <property type="entry name" value="T-CELL IMMUNOMODULATORY PROTEIN"/>
    <property type="match status" value="1"/>
</dbReference>
<dbReference type="Proteomes" id="UP000327468">
    <property type="component" value="Chromosome 25"/>
</dbReference>
<dbReference type="InterPro" id="IPR028994">
    <property type="entry name" value="Integrin_alpha_N"/>
</dbReference>
<sequence>MIPDIFGMVDGSTEVCYLHGRKLKCEKALGSDVQIRVPHSNAFIDLNKDFTADLFLSTRSKSGFEFETWINTDGNFTRNYTAKAPENVRQVGQSAFVDFDGDGSQDHLLPVCMDDVCTKSAIYLAKPGQPENVNHLQQVRKLCINDEEDDSALVLFLPSTRF</sequence>
<organism evidence="1 2">
    <name type="scientific">Pangasianodon hypophthalmus</name>
    <name type="common">Striped catfish</name>
    <name type="synonym">Helicophagus hypophthalmus</name>
    <dbReference type="NCBI Taxonomy" id="310915"/>
    <lineage>
        <taxon>Eukaryota</taxon>
        <taxon>Metazoa</taxon>
        <taxon>Chordata</taxon>
        <taxon>Craniata</taxon>
        <taxon>Vertebrata</taxon>
        <taxon>Euteleostomi</taxon>
        <taxon>Actinopterygii</taxon>
        <taxon>Neopterygii</taxon>
        <taxon>Teleostei</taxon>
        <taxon>Ostariophysi</taxon>
        <taxon>Siluriformes</taxon>
        <taxon>Pangasiidae</taxon>
        <taxon>Pangasianodon</taxon>
    </lineage>
</organism>
<name>A0A5N5K2Y0_PANHP</name>
<keyword evidence="2" id="KW-1185">Reference proteome</keyword>
<comment type="caution">
    <text evidence="1">The sequence shown here is derived from an EMBL/GenBank/DDBJ whole genome shotgun (WGS) entry which is preliminary data.</text>
</comment>
<reference evidence="1 2" key="1">
    <citation type="submission" date="2019-06" db="EMBL/GenBank/DDBJ databases">
        <title>A chromosome-scale genome assembly of the striped catfish, Pangasianodon hypophthalmus.</title>
        <authorList>
            <person name="Wen M."/>
            <person name="Zahm M."/>
            <person name="Roques C."/>
            <person name="Cabau C."/>
            <person name="Klopp C."/>
            <person name="Donnadieu C."/>
            <person name="Jouanno E."/>
            <person name="Avarre J.-C."/>
            <person name="Campet M."/>
            <person name="Ha T.T.T."/>
            <person name="Dugue R."/>
            <person name="Lampietro C."/>
            <person name="Louis A."/>
            <person name="Herpin A."/>
            <person name="Echchiki A."/>
            <person name="Berthelot C."/>
            <person name="Parey E."/>
            <person name="Roest-Crollius H."/>
            <person name="Braasch I."/>
            <person name="Postlethwait J."/>
            <person name="Bobe J."/>
            <person name="Montfort J."/>
            <person name="Bouchez O."/>
            <person name="Begum T."/>
            <person name="Schartl M."/>
            <person name="Guiguen Y."/>
        </authorList>
    </citation>
    <scope>NUCLEOTIDE SEQUENCE [LARGE SCALE GENOMIC DNA]</scope>
    <source>
        <strain evidence="1 2">Indonesia</strain>
        <tissue evidence="1">Blood</tissue>
    </source>
</reference>
<dbReference type="PANTHER" id="PTHR13412">
    <property type="entry name" value="T-CELL IMMUNOMODULATORY PROTEIN HOMOLOG"/>
    <property type="match status" value="1"/>
</dbReference>
<evidence type="ECO:0008006" key="3">
    <source>
        <dbReference type="Google" id="ProtNLM"/>
    </source>
</evidence>
<accession>A0A5N5K2Y0</accession>
<proteinExistence type="predicted"/>
<evidence type="ECO:0000313" key="2">
    <source>
        <dbReference type="Proteomes" id="UP000327468"/>
    </source>
</evidence>
<gene>
    <name evidence="1" type="ORF">PHYPO_G00144490</name>
</gene>
<dbReference type="SUPFAM" id="SSF69318">
    <property type="entry name" value="Integrin alpha N-terminal domain"/>
    <property type="match status" value="1"/>
</dbReference>
<evidence type="ECO:0000313" key="1">
    <source>
        <dbReference type="EMBL" id="KAB5525809.1"/>
    </source>
</evidence>
<dbReference type="InterPro" id="IPR024881">
    <property type="entry name" value="Tip"/>
</dbReference>
<protein>
    <recommendedName>
        <fullName evidence="3">Integrin alpha-2 domain-containing protein</fullName>
    </recommendedName>
</protein>
<dbReference type="AlphaFoldDB" id="A0A5N5K2Y0"/>
<dbReference type="GO" id="GO:0005886">
    <property type="term" value="C:plasma membrane"/>
    <property type="evidence" value="ECO:0007669"/>
    <property type="project" value="TreeGrafter"/>
</dbReference>